<feature type="signal peptide" evidence="2">
    <location>
        <begin position="1"/>
        <end position="32"/>
    </location>
</feature>
<keyword evidence="5" id="KW-1185">Reference proteome</keyword>
<protein>
    <submittedName>
        <fullName evidence="3 4">Uncharacterized protein</fullName>
    </submittedName>
</protein>
<sequence>MPSPPRPLASLCRARLVLFLVPALLLLLPSTARRRQPRAARGTNRRGRLASARSSWPRPCRCATAAGSTGSTGCARPRDTVELFHSACGRLGQQEQEAAQHGEDNFQG</sequence>
<evidence type="ECO:0000256" key="2">
    <source>
        <dbReference type="SAM" id="SignalP"/>
    </source>
</evidence>
<reference evidence="4" key="2">
    <citation type="submission" date="2019-07" db="EMBL/GenBank/DDBJ databases">
        <authorList>
            <person name="Seetharam A."/>
            <person name="Woodhouse M."/>
            <person name="Cannon E."/>
        </authorList>
    </citation>
    <scope>NUCLEOTIDE SEQUENCE [LARGE SCALE GENOMIC DNA]</scope>
    <source>
        <strain evidence="4">cv. B73</strain>
    </source>
</reference>
<reference evidence="3 5" key="1">
    <citation type="submission" date="2015-12" db="EMBL/GenBank/DDBJ databases">
        <title>Update maize B73 reference genome by single molecule sequencing technologies.</title>
        <authorList>
            <consortium name="Maize Genome Sequencing Project"/>
            <person name="Ware D."/>
        </authorList>
    </citation>
    <scope>NUCLEOTIDE SEQUENCE [LARGE SCALE GENOMIC DNA]</scope>
    <source>
        <strain evidence="5">cv. B73</strain>
        <tissue evidence="3">Seedling</tissue>
    </source>
</reference>
<proteinExistence type="predicted"/>
<feature type="compositionally biased region" description="Basic residues" evidence="1">
    <location>
        <begin position="32"/>
        <end position="48"/>
    </location>
</feature>
<name>A0A1D6L883_MAIZE</name>
<evidence type="ECO:0000256" key="1">
    <source>
        <dbReference type="SAM" id="MobiDB-lite"/>
    </source>
</evidence>
<evidence type="ECO:0000313" key="3">
    <source>
        <dbReference type="EMBL" id="ONM10453.1"/>
    </source>
</evidence>
<dbReference type="Proteomes" id="UP000007305">
    <property type="component" value="Chromosome 1"/>
</dbReference>
<dbReference type="AlphaFoldDB" id="A0A1D6L883"/>
<evidence type="ECO:0000313" key="5">
    <source>
        <dbReference type="Proteomes" id="UP000007305"/>
    </source>
</evidence>
<organism evidence="3">
    <name type="scientific">Zea mays</name>
    <name type="common">Maize</name>
    <dbReference type="NCBI Taxonomy" id="4577"/>
    <lineage>
        <taxon>Eukaryota</taxon>
        <taxon>Viridiplantae</taxon>
        <taxon>Streptophyta</taxon>
        <taxon>Embryophyta</taxon>
        <taxon>Tracheophyta</taxon>
        <taxon>Spermatophyta</taxon>
        <taxon>Magnoliopsida</taxon>
        <taxon>Liliopsida</taxon>
        <taxon>Poales</taxon>
        <taxon>Poaceae</taxon>
        <taxon>PACMAD clade</taxon>
        <taxon>Panicoideae</taxon>
        <taxon>Andropogonodae</taxon>
        <taxon>Andropogoneae</taxon>
        <taxon>Tripsacinae</taxon>
        <taxon>Zea</taxon>
    </lineage>
</organism>
<dbReference type="ExpressionAtlas" id="A0A1D6L883">
    <property type="expression patterns" value="baseline and differential"/>
</dbReference>
<evidence type="ECO:0000313" key="4">
    <source>
        <dbReference type="EnsemblPlants" id="Zm00001eb061390_P001"/>
    </source>
</evidence>
<dbReference type="EMBL" id="CM007647">
    <property type="protein sequence ID" value="ONM10453.1"/>
    <property type="molecule type" value="Genomic_DNA"/>
</dbReference>
<dbReference type="EnsemblPlants" id="Zm00001eb061390_T001">
    <property type="protein sequence ID" value="Zm00001eb061390_P001"/>
    <property type="gene ID" value="Zm00001eb061390"/>
</dbReference>
<accession>A0A1D6L883</accession>
<feature type="chain" id="PRO_5011173787" evidence="2">
    <location>
        <begin position="33"/>
        <end position="108"/>
    </location>
</feature>
<reference evidence="4" key="3">
    <citation type="submission" date="2021-05" db="UniProtKB">
        <authorList>
            <consortium name="EnsemblPlants"/>
        </authorList>
    </citation>
    <scope>IDENTIFICATION</scope>
    <source>
        <strain evidence="4">cv. B73</strain>
    </source>
</reference>
<keyword evidence="2" id="KW-0732">Signal</keyword>
<gene>
    <name evidence="4" type="primary">LOC100275981</name>
    <name evidence="3" type="ORF">ZEAMMB73_Zm00001d034512</name>
</gene>
<feature type="region of interest" description="Disordered" evidence="1">
    <location>
        <begin position="32"/>
        <end position="76"/>
    </location>
</feature>
<dbReference type="Gramene" id="Zm00001eb061390_T001">
    <property type="protein sequence ID" value="Zm00001eb061390_P001"/>
    <property type="gene ID" value="Zm00001eb061390"/>
</dbReference>